<dbReference type="InterPro" id="IPR029036">
    <property type="entry name" value="P5CR_dimer"/>
</dbReference>
<comment type="catalytic activity">
    <reaction evidence="4">
        <text>L-proline + NAD(+) = (S)-1-pyrroline-5-carboxylate + NADH + 2 H(+)</text>
        <dbReference type="Rhea" id="RHEA:14105"/>
        <dbReference type="ChEBI" id="CHEBI:15378"/>
        <dbReference type="ChEBI" id="CHEBI:17388"/>
        <dbReference type="ChEBI" id="CHEBI:57540"/>
        <dbReference type="ChEBI" id="CHEBI:57945"/>
        <dbReference type="ChEBI" id="CHEBI:60039"/>
        <dbReference type="EC" id="1.5.1.2"/>
    </reaction>
</comment>
<keyword evidence="2 4" id="KW-0521">NADP</keyword>
<organism evidence="7 8">
    <name type="scientific">Sphingobium lignivorans</name>
    <dbReference type="NCBI Taxonomy" id="2735886"/>
    <lineage>
        <taxon>Bacteria</taxon>
        <taxon>Pseudomonadati</taxon>
        <taxon>Pseudomonadota</taxon>
        <taxon>Alphaproteobacteria</taxon>
        <taxon>Sphingomonadales</taxon>
        <taxon>Sphingomonadaceae</taxon>
        <taxon>Sphingobium</taxon>
    </lineage>
</organism>
<dbReference type="Proteomes" id="UP001138540">
    <property type="component" value="Unassembled WGS sequence"/>
</dbReference>
<dbReference type="PANTHER" id="PTHR11645">
    <property type="entry name" value="PYRROLINE-5-CARBOXYLATE REDUCTASE"/>
    <property type="match status" value="1"/>
</dbReference>
<comment type="function">
    <text evidence="4">Catalyzes the reduction of 1-pyrroline-5-carboxylate (PCA) to L-proline.</text>
</comment>
<reference evidence="7 8" key="1">
    <citation type="submission" date="2020-08" db="EMBL/GenBank/DDBJ databases">
        <title>Exploring microbial biodiversity for novel pathways involved in the catabolism of aromatic compounds derived from lignin.</title>
        <authorList>
            <person name="Elkins J."/>
        </authorList>
    </citation>
    <scope>NUCLEOTIDE SEQUENCE [LARGE SCALE GENOMIC DNA]</scope>
    <source>
        <strain evidence="7 8">B1D3A</strain>
    </source>
</reference>
<dbReference type="RefSeq" id="WP_184150241.1">
    <property type="nucleotide sequence ID" value="NZ_JACHKA010000001.1"/>
</dbReference>
<dbReference type="EMBL" id="JACHKA010000001">
    <property type="protein sequence ID" value="MBB5984736.1"/>
    <property type="molecule type" value="Genomic_DNA"/>
</dbReference>
<dbReference type="Gene3D" id="3.40.50.720">
    <property type="entry name" value="NAD(P)-binding Rossmann-like Domain"/>
    <property type="match status" value="1"/>
</dbReference>
<evidence type="ECO:0000256" key="1">
    <source>
        <dbReference type="ARBA" id="ARBA00005525"/>
    </source>
</evidence>
<feature type="domain" description="Pyrroline-5-carboxylate reductase dimerisation" evidence="6">
    <location>
        <begin position="166"/>
        <end position="269"/>
    </location>
</feature>
<sequence length="279" mass="28343">MAKPDADAGWPARLLLIGCGNMAGAMLARWLELGLPAERVTVVRPSGRPVAPGVTVVTQVEGPLEPGTVVMLAFKPQQLGAVAPGLTGLIGPETVLLSILAGVPAARLRSAFPQAGAILRCMPNLPVRIGKGVSTLYGEPGMPDGVWAQADALCRALGLVEWLEDEALFDTATALAGCGPAFVYRFIDALSTAGAELGLAPDMAARMALATMEGAALSAASSDVAPAAMADAVASKGGMTREGLNVLDEEDGLAPLIARTVRAARDRGAALAAASQQAD</sequence>
<dbReference type="InterPro" id="IPR036291">
    <property type="entry name" value="NAD(P)-bd_dom_sf"/>
</dbReference>
<dbReference type="GO" id="GO:0004735">
    <property type="term" value="F:pyrroline-5-carboxylate reductase activity"/>
    <property type="evidence" value="ECO:0007669"/>
    <property type="project" value="UniProtKB-EC"/>
</dbReference>
<comment type="pathway">
    <text evidence="4">Amino-acid biosynthesis; L-proline biosynthesis; L-proline from L-glutamate 5-semialdehyde: step 1/1.</text>
</comment>
<dbReference type="InterPro" id="IPR028939">
    <property type="entry name" value="P5C_Rdtase_cat_N"/>
</dbReference>
<evidence type="ECO:0000256" key="2">
    <source>
        <dbReference type="ARBA" id="ARBA00022857"/>
    </source>
</evidence>
<dbReference type="Gene3D" id="1.10.3730.10">
    <property type="entry name" value="ProC C-terminal domain-like"/>
    <property type="match status" value="1"/>
</dbReference>
<keyword evidence="4" id="KW-0028">Amino-acid biosynthesis</keyword>
<dbReference type="Pfam" id="PF14748">
    <property type="entry name" value="P5CR_dimer"/>
    <property type="match status" value="1"/>
</dbReference>
<keyword evidence="4" id="KW-0963">Cytoplasm</keyword>
<evidence type="ECO:0000256" key="4">
    <source>
        <dbReference type="HAMAP-Rule" id="MF_01925"/>
    </source>
</evidence>
<feature type="domain" description="Pyrroline-5-carboxylate reductase catalytic N-terminal" evidence="5">
    <location>
        <begin position="16"/>
        <end position="102"/>
    </location>
</feature>
<dbReference type="HAMAP" id="MF_01925">
    <property type="entry name" value="P5C_reductase"/>
    <property type="match status" value="1"/>
</dbReference>
<evidence type="ECO:0000259" key="6">
    <source>
        <dbReference type="Pfam" id="PF14748"/>
    </source>
</evidence>
<protein>
    <recommendedName>
        <fullName evidence="4">Pyrroline-5-carboxylate reductase</fullName>
        <shortName evidence="4">P5C reductase</shortName>
        <shortName evidence="4">P5CR</shortName>
        <ecNumber evidence="4">1.5.1.2</ecNumber>
    </recommendedName>
    <alternativeName>
        <fullName evidence="4">PCA reductase</fullName>
    </alternativeName>
</protein>
<dbReference type="EC" id="1.5.1.2" evidence="4"/>
<name>A0ABR6NBT7_9SPHN</name>
<comment type="catalytic activity">
    <reaction evidence="4">
        <text>L-proline + NADP(+) = (S)-1-pyrroline-5-carboxylate + NADPH + 2 H(+)</text>
        <dbReference type="Rhea" id="RHEA:14109"/>
        <dbReference type="ChEBI" id="CHEBI:15378"/>
        <dbReference type="ChEBI" id="CHEBI:17388"/>
        <dbReference type="ChEBI" id="CHEBI:57783"/>
        <dbReference type="ChEBI" id="CHEBI:58349"/>
        <dbReference type="ChEBI" id="CHEBI:60039"/>
        <dbReference type="EC" id="1.5.1.2"/>
    </reaction>
</comment>
<evidence type="ECO:0000313" key="7">
    <source>
        <dbReference type="EMBL" id="MBB5984736.1"/>
    </source>
</evidence>
<evidence type="ECO:0000313" key="8">
    <source>
        <dbReference type="Proteomes" id="UP001138540"/>
    </source>
</evidence>
<proteinExistence type="inferred from homology"/>
<comment type="similarity">
    <text evidence="1 4">Belongs to the pyrroline-5-carboxylate reductase family.</text>
</comment>
<dbReference type="SUPFAM" id="SSF48179">
    <property type="entry name" value="6-phosphogluconate dehydrogenase C-terminal domain-like"/>
    <property type="match status" value="1"/>
</dbReference>
<keyword evidence="4" id="KW-0641">Proline biosynthesis</keyword>
<dbReference type="SUPFAM" id="SSF51735">
    <property type="entry name" value="NAD(P)-binding Rossmann-fold domains"/>
    <property type="match status" value="1"/>
</dbReference>
<dbReference type="InterPro" id="IPR008927">
    <property type="entry name" value="6-PGluconate_DH-like_C_sf"/>
</dbReference>
<keyword evidence="3 4" id="KW-0560">Oxidoreductase</keyword>
<accession>A0ABR6NBT7</accession>
<dbReference type="PIRSF" id="PIRSF000193">
    <property type="entry name" value="Pyrrol-5-carb_rd"/>
    <property type="match status" value="1"/>
</dbReference>
<dbReference type="Pfam" id="PF03807">
    <property type="entry name" value="F420_oxidored"/>
    <property type="match status" value="1"/>
</dbReference>
<keyword evidence="8" id="KW-1185">Reference proteome</keyword>
<dbReference type="PANTHER" id="PTHR11645:SF0">
    <property type="entry name" value="PYRROLINE-5-CARBOXYLATE REDUCTASE 3"/>
    <property type="match status" value="1"/>
</dbReference>
<gene>
    <name evidence="4" type="primary">proC</name>
    <name evidence="7" type="ORF">HNP60_000710</name>
</gene>
<evidence type="ECO:0000259" key="5">
    <source>
        <dbReference type="Pfam" id="PF03807"/>
    </source>
</evidence>
<dbReference type="InterPro" id="IPR000304">
    <property type="entry name" value="Pyrroline-COOH_reductase"/>
</dbReference>
<comment type="subcellular location">
    <subcellularLocation>
        <location evidence="4">Cytoplasm</location>
    </subcellularLocation>
</comment>
<evidence type="ECO:0000256" key="3">
    <source>
        <dbReference type="ARBA" id="ARBA00023002"/>
    </source>
</evidence>
<comment type="caution">
    <text evidence="7">The sequence shown here is derived from an EMBL/GenBank/DDBJ whole genome shotgun (WGS) entry which is preliminary data.</text>
</comment>